<dbReference type="Pfam" id="PF13692">
    <property type="entry name" value="Glyco_trans_1_4"/>
    <property type="match status" value="1"/>
</dbReference>
<dbReference type="PANTHER" id="PTHR45947">
    <property type="entry name" value="SULFOQUINOVOSYL TRANSFERASE SQD2"/>
    <property type="match status" value="1"/>
</dbReference>
<dbReference type="EC" id="2.4.-.-" evidence="2"/>
<dbReference type="InterPro" id="IPR028098">
    <property type="entry name" value="Glyco_trans_4-like_N"/>
</dbReference>
<dbReference type="Pfam" id="PF13579">
    <property type="entry name" value="Glyco_trans_4_4"/>
    <property type="match status" value="1"/>
</dbReference>
<sequence length="394" mass="43351">MSDGNADSARARILFIAMYLVPNDARFLKLRDRLAAEGFEVSAIVPQMPGIKVAPGVTAVQPGPLTRLAYALRPLPGIGTLANAWLARKRKSGLAKAAVRSEPDVIIGFDPEAMPAAIEAKRRTGARFVFDAHEYHSEEDPDHPLRGRWVARLETRLDPHLDGFVTVNQSIADLYVRDARIKRSPLVVRNAVDPYPSHDGVDRLRPALGVPESENILLYHGALRPMRGLIQLAEMSWHLPQGWTIAVMGEGALREEMERAGHPQRLRFLPSVPHAELPLWIASATLGVILYEGRGENQRNATPNKLWEYAAAGVPMLARDLPELAAAIRSAGMGILVSDGEAPADIARRLGDLDPDWLTQASAAARRFAEKNSWSREVEPFVDLVRQLAQTSRG</sequence>
<dbReference type="CDD" id="cd03801">
    <property type="entry name" value="GT4_PimA-like"/>
    <property type="match status" value="1"/>
</dbReference>
<dbReference type="RefSeq" id="WP_330195989.1">
    <property type="nucleotide sequence ID" value="NZ_JAZDRO010000002.1"/>
</dbReference>
<gene>
    <name evidence="2" type="ORF">V0U35_07120</name>
</gene>
<keyword evidence="2" id="KW-0808">Transferase</keyword>
<feature type="domain" description="Glycosyltransferase subfamily 4-like N-terminal" evidence="1">
    <location>
        <begin position="26"/>
        <end position="188"/>
    </location>
</feature>
<evidence type="ECO:0000313" key="2">
    <source>
        <dbReference type="EMBL" id="MEE2566449.1"/>
    </source>
</evidence>
<dbReference type="Proteomes" id="UP001310692">
    <property type="component" value="Unassembled WGS sequence"/>
</dbReference>
<reference evidence="2 3" key="1">
    <citation type="submission" date="2024-01" db="EMBL/GenBank/DDBJ databases">
        <title>Hyphobacterium bacterium isolated from marine sediment.</title>
        <authorList>
            <person name="Zhao S."/>
        </authorList>
    </citation>
    <scope>NUCLEOTIDE SEQUENCE [LARGE SCALE GENOMIC DNA]</scope>
    <source>
        <strain evidence="2 3">Y60-23</strain>
    </source>
</reference>
<dbReference type="EMBL" id="JAZDRO010000002">
    <property type="protein sequence ID" value="MEE2566449.1"/>
    <property type="molecule type" value="Genomic_DNA"/>
</dbReference>
<comment type="caution">
    <text evidence="2">The sequence shown here is derived from an EMBL/GenBank/DDBJ whole genome shotgun (WGS) entry which is preliminary data.</text>
</comment>
<evidence type="ECO:0000259" key="1">
    <source>
        <dbReference type="Pfam" id="PF13579"/>
    </source>
</evidence>
<evidence type="ECO:0000313" key="3">
    <source>
        <dbReference type="Proteomes" id="UP001310692"/>
    </source>
</evidence>
<name>A0ABU7LY15_9PROT</name>
<keyword evidence="2" id="KW-0328">Glycosyltransferase</keyword>
<proteinExistence type="predicted"/>
<dbReference type="InterPro" id="IPR050194">
    <property type="entry name" value="Glycosyltransferase_grp1"/>
</dbReference>
<organism evidence="2 3">
    <name type="scientific">Hyphobacterium marinum</name>
    <dbReference type="NCBI Taxonomy" id="3116574"/>
    <lineage>
        <taxon>Bacteria</taxon>
        <taxon>Pseudomonadati</taxon>
        <taxon>Pseudomonadota</taxon>
        <taxon>Alphaproteobacteria</taxon>
        <taxon>Maricaulales</taxon>
        <taxon>Maricaulaceae</taxon>
        <taxon>Hyphobacterium</taxon>
    </lineage>
</organism>
<dbReference type="SUPFAM" id="SSF53756">
    <property type="entry name" value="UDP-Glycosyltransferase/glycogen phosphorylase"/>
    <property type="match status" value="1"/>
</dbReference>
<dbReference type="Gene3D" id="3.40.50.2000">
    <property type="entry name" value="Glycogen Phosphorylase B"/>
    <property type="match status" value="2"/>
</dbReference>
<dbReference type="PANTHER" id="PTHR45947:SF3">
    <property type="entry name" value="SULFOQUINOVOSYL TRANSFERASE SQD2"/>
    <property type="match status" value="1"/>
</dbReference>
<keyword evidence="3" id="KW-1185">Reference proteome</keyword>
<accession>A0ABU7LY15</accession>
<dbReference type="GO" id="GO:0016757">
    <property type="term" value="F:glycosyltransferase activity"/>
    <property type="evidence" value="ECO:0007669"/>
    <property type="project" value="UniProtKB-KW"/>
</dbReference>
<protein>
    <submittedName>
        <fullName evidence="2">Glycosyltransferase family 4 protein</fullName>
        <ecNumber evidence="2">2.4.-.-</ecNumber>
    </submittedName>
</protein>